<keyword evidence="2" id="KW-1133">Transmembrane helix</keyword>
<reference evidence="4 5" key="1">
    <citation type="journal article" date="2019" name="Nat. Microbiol.">
        <title>Mediterranean grassland soil C-N compound turnover is dependent on rainfall and depth, and is mediated by genomically divergent microorganisms.</title>
        <authorList>
            <person name="Diamond S."/>
            <person name="Andeer P.F."/>
            <person name="Li Z."/>
            <person name="Crits-Christoph A."/>
            <person name="Burstein D."/>
            <person name="Anantharaman K."/>
            <person name="Lane K.R."/>
            <person name="Thomas B.C."/>
            <person name="Pan C."/>
            <person name="Northen T.R."/>
            <person name="Banfield J.F."/>
        </authorList>
    </citation>
    <scope>NUCLEOTIDE SEQUENCE [LARGE SCALE GENOMIC DNA]</scope>
    <source>
        <strain evidence="4">NP_8</strain>
    </source>
</reference>
<proteinExistence type="inferred from homology"/>
<dbReference type="Proteomes" id="UP000318834">
    <property type="component" value="Unassembled WGS sequence"/>
</dbReference>
<evidence type="ECO:0000256" key="1">
    <source>
        <dbReference type="ARBA" id="ARBA00006464"/>
    </source>
</evidence>
<dbReference type="Pfam" id="PF02397">
    <property type="entry name" value="Bac_transf"/>
    <property type="match status" value="2"/>
</dbReference>
<organism evidence="4 5">
    <name type="scientific">Candidatus Segetimicrobium genomatis</name>
    <dbReference type="NCBI Taxonomy" id="2569760"/>
    <lineage>
        <taxon>Bacteria</taxon>
        <taxon>Bacillati</taxon>
        <taxon>Candidatus Sysuimicrobiota</taxon>
        <taxon>Candidatus Sysuimicrobiia</taxon>
        <taxon>Candidatus Sysuimicrobiales</taxon>
        <taxon>Candidatus Segetimicrobiaceae</taxon>
        <taxon>Candidatus Segetimicrobium</taxon>
    </lineage>
</organism>
<evidence type="ECO:0000259" key="3">
    <source>
        <dbReference type="Pfam" id="PF02397"/>
    </source>
</evidence>
<keyword evidence="4" id="KW-0808">Transferase</keyword>
<comment type="caution">
    <text evidence="4">The sequence shown here is derived from an EMBL/GenBank/DDBJ whole genome shotgun (WGS) entry which is preliminary data.</text>
</comment>
<keyword evidence="2" id="KW-0472">Membrane</keyword>
<dbReference type="EMBL" id="VBAP01000046">
    <property type="protein sequence ID" value="TMI75209.1"/>
    <property type="molecule type" value="Genomic_DNA"/>
</dbReference>
<dbReference type="GO" id="GO:0016780">
    <property type="term" value="F:phosphotransferase activity, for other substituted phosphate groups"/>
    <property type="evidence" value="ECO:0007669"/>
    <property type="project" value="TreeGrafter"/>
</dbReference>
<sequence>MRLAIDVVMSTMLAPRFAARTITLDHPLRPIDRERPGRRRLNIAVATVGLVLLLPLMLVIAVLIKLTSRGPVLFKQTRVGLDRRALSRMGGNTRRRIDLGGHPYTMYKFRTMYVANRGADRQVWAQPDDARVTPLGRLLRRFRLDELPQLFNVLKGDMNVVGPRPEQPAIFVDLREQIEGYQRRQRVRPGITGWAQINLSYDRSVDDVRRKLSLDLAYIRRQSALEDLAIMLRTPAVMLGRHGW</sequence>
<protein>
    <submittedName>
        <fullName evidence="4">Sugar transferase</fullName>
    </submittedName>
</protein>
<evidence type="ECO:0000313" key="4">
    <source>
        <dbReference type="EMBL" id="TMI75209.1"/>
    </source>
</evidence>
<feature type="domain" description="Bacterial sugar transferase" evidence="3">
    <location>
        <begin position="94"/>
        <end position="239"/>
    </location>
</feature>
<dbReference type="InterPro" id="IPR003362">
    <property type="entry name" value="Bact_transf"/>
</dbReference>
<name>A0A537IV59_9BACT</name>
<evidence type="ECO:0000256" key="2">
    <source>
        <dbReference type="SAM" id="Phobius"/>
    </source>
</evidence>
<evidence type="ECO:0000313" key="5">
    <source>
        <dbReference type="Proteomes" id="UP000318834"/>
    </source>
</evidence>
<gene>
    <name evidence="4" type="ORF">E6H05_06935</name>
</gene>
<accession>A0A537IV59</accession>
<comment type="similarity">
    <text evidence="1">Belongs to the bacterial sugar transferase family.</text>
</comment>
<feature type="domain" description="Bacterial sugar transferase" evidence="3">
    <location>
        <begin position="39"/>
        <end position="86"/>
    </location>
</feature>
<dbReference type="AlphaFoldDB" id="A0A537IV59"/>
<dbReference type="PANTHER" id="PTHR30576">
    <property type="entry name" value="COLANIC BIOSYNTHESIS UDP-GLUCOSE LIPID CARRIER TRANSFERASE"/>
    <property type="match status" value="1"/>
</dbReference>
<keyword evidence="2" id="KW-0812">Transmembrane</keyword>
<dbReference type="PANTHER" id="PTHR30576:SF0">
    <property type="entry name" value="UNDECAPRENYL-PHOSPHATE N-ACETYLGALACTOSAMINYL 1-PHOSPHATE TRANSFERASE-RELATED"/>
    <property type="match status" value="1"/>
</dbReference>
<feature type="transmembrane region" description="Helical" evidence="2">
    <location>
        <begin position="42"/>
        <end position="64"/>
    </location>
</feature>